<dbReference type="SUPFAM" id="SSF56024">
    <property type="entry name" value="Phospholipase D/nuclease"/>
    <property type="match status" value="2"/>
</dbReference>
<dbReference type="RefSeq" id="WP_021789589.1">
    <property type="nucleotide sequence ID" value="NZ_LT671858.1"/>
</dbReference>
<reference evidence="7" key="3">
    <citation type="submission" date="2016-06" db="EMBL/GenBank/DDBJ databases">
        <authorList>
            <person name="Toshchakov V.S."/>
        </authorList>
    </citation>
    <scope>NUCLEOTIDE SEQUENCE [LARGE SCALE GENOMIC DNA]</scope>
    <source>
        <strain>PM4 (JCM 30641</strain>
        <strain evidence="7">\VKM B-2940)</strain>
    </source>
</reference>
<protein>
    <submittedName>
        <fullName evidence="5">Phospholipase D/transphosphatidylase</fullName>
    </submittedName>
</protein>
<evidence type="ECO:0000256" key="1">
    <source>
        <dbReference type="ARBA" id="ARBA00022801"/>
    </source>
</evidence>
<evidence type="ECO:0000259" key="4">
    <source>
        <dbReference type="SMART" id="SM00155"/>
    </source>
</evidence>
<dbReference type="GO" id="GO:0016042">
    <property type="term" value="P:lipid catabolic process"/>
    <property type="evidence" value="ECO:0007669"/>
    <property type="project" value="UniProtKB-KW"/>
</dbReference>
<keyword evidence="1" id="KW-0378">Hydrolase</keyword>
<reference evidence="5 8" key="1">
    <citation type="submission" date="2016-04" db="EMBL/GenBank/DDBJ databases">
        <authorList>
            <person name="Evans L.H."/>
            <person name="Alamgir A."/>
            <person name="Owens N."/>
            <person name="Weber N.D."/>
            <person name="Virtaneva K."/>
            <person name="Barbian K."/>
            <person name="Babar A."/>
            <person name="Rosenke K."/>
        </authorList>
    </citation>
    <scope>NUCLEOTIDE SEQUENCE [LARGE SCALE GENOMIC DNA]</scope>
    <source>
        <strain evidence="5">S5</strain>
        <strain evidence="8">S5(T) (JCM 30642 \VKM B-2941)</strain>
    </source>
</reference>
<keyword evidence="3" id="KW-0443">Lipid metabolism</keyword>
<dbReference type="AlphaFoldDB" id="A0A1N5S0X3"/>
<dbReference type="InterPro" id="IPR001736">
    <property type="entry name" value="PLipase_D/transphosphatidylase"/>
</dbReference>
<dbReference type="InterPro" id="IPR025202">
    <property type="entry name" value="PLD-like_dom"/>
</dbReference>
<dbReference type="KEGG" id="cdiv:CPM_0031"/>
<dbReference type="STRING" id="1673428.CPM_0031"/>
<dbReference type="GeneID" id="41587353"/>
<evidence type="ECO:0000313" key="8">
    <source>
        <dbReference type="Proteomes" id="UP000195607"/>
    </source>
</evidence>
<dbReference type="PANTHER" id="PTHR43856">
    <property type="entry name" value="CARDIOLIPIN HYDROLASE"/>
    <property type="match status" value="1"/>
</dbReference>
<dbReference type="InterPro" id="IPR051406">
    <property type="entry name" value="PLD_domain"/>
</dbReference>
<dbReference type="SMART" id="SM00155">
    <property type="entry name" value="PLDc"/>
    <property type="match status" value="2"/>
</dbReference>
<name>A0A1N5S0X3_9ARCH</name>
<accession>A0A1N5S0X3</accession>
<evidence type="ECO:0000313" key="5">
    <source>
        <dbReference type="EMBL" id="SIM29630.1"/>
    </source>
</evidence>
<dbReference type="OrthoDB" id="56599at2157"/>
<dbReference type="Gene3D" id="3.30.870.10">
    <property type="entry name" value="Endonuclease Chain A"/>
    <property type="match status" value="2"/>
</dbReference>
<evidence type="ECO:0000313" key="7">
    <source>
        <dbReference type="Proteomes" id="UP000187822"/>
    </source>
</evidence>
<feature type="domain" description="PLD phosphodiesterase" evidence="4">
    <location>
        <begin position="231"/>
        <end position="257"/>
    </location>
</feature>
<gene>
    <name evidence="6" type="ORF">CPM_0031</name>
    <name evidence="5" type="ORF">CSP5_0031</name>
</gene>
<dbReference type="Proteomes" id="UP000187822">
    <property type="component" value="Chromosome I"/>
</dbReference>
<dbReference type="CDD" id="cd09128">
    <property type="entry name" value="PLDc_unchar1_2"/>
    <property type="match status" value="1"/>
</dbReference>
<keyword evidence="2" id="KW-0442">Lipid degradation</keyword>
<dbReference type="PANTHER" id="PTHR43856:SF1">
    <property type="entry name" value="MITOCHONDRIAL CARDIOLIPIN HYDROLASE"/>
    <property type="match status" value="1"/>
</dbReference>
<keyword evidence="7" id="KW-1185">Reference proteome</keyword>
<reference evidence="6" key="2">
    <citation type="submission" date="2016-06" db="EMBL/GenBank/DDBJ databases">
        <authorList>
            <person name="Olsen C.W."/>
            <person name="Carey S."/>
            <person name="Hinshaw L."/>
            <person name="Karasin A.I."/>
        </authorList>
    </citation>
    <scope>NUCLEOTIDE SEQUENCE [LARGE SCALE GENOMIC DNA]</scope>
    <source>
        <strain evidence="6">PM4</strain>
    </source>
</reference>
<dbReference type="Pfam" id="PF13091">
    <property type="entry name" value="PLDc_2"/>
    <property type="match status" value="2"/>
</dbReference>
<evidence type="ECO:0000313" key="6">
    <source>
        <dbReference type="EMBL" id="SJK83935.1"/>
    </source>
</evidence>
<evidence type="ECO:0000256" key="2">
    <source>
        <dbReference type="ARBA" id="ARBA00022963"/>
    </source>
</evidence>
<dbReference type="Proteomes" id="UP000195607">
    <property type="component" value="Chromosome I"/>
</dbReference>
<evidence type="ECO:0000256" key="3">
    <source>
        <dbReference type="ARBA" id="ARBA00023098"/>
    </source>
</evidence>
<organism evidence="5 8">
    <name type="scientific">Cuniculiplasma divulgatum</name>
    <dbReference type="NCBI Taxonomy" id="1673428"/>
    <lineage>
        <taxon>Archaea</taxon>
        <taxon>Methanobacteriati</taxon>
        <taxon>Thermoplasmatota</taxon>
        <taxon>Thermoplasmata</taxon>
        <taxon>Thermoplasmatales</taxon>
        <taxon>Cuniculiplasmataceae</taxon>
        <taxon>Cuniculiplasma</taxon>
    </lineage>
</organism>
<sequence length="301" mass="34651">MNIHTEPEDGKNPVLEIIRESQKFLHLNYYLIDDPEFMKAIEDRVSHKVNVQIIIDGEPYEGSSHSSLEALRRTGAQVNLSPSRFDNTDVFDHAKYMYNEKRFLIGTMNLTDAAFKSNREYFVIGDERKVLKSLASIFESDWKGERAGEVDRKDLIVSPDSENRILGILRDGKKLFIETEELGNDRVILDTLKTKGKKLRMILPSSISDEDMNNADELMKNGAKIRVMPAEKLYMHAKMIHTGKFVFIGSQNFSSTSLLKNREVGIMVKKYGMKKIFNNKFKEDWKNSETITRKMRKGAKS</sequence>
<dbReference type="EMBL" id="LT671858">
    <property type="protein sequence ID" value="SIM29630.1"/>
    <property type="molecule type" value="Genomic_DNA"/>
</dbReference>
<proteinExistence type="predicted"/>
<feature type="domain" description="PLD phosphodiesterase" evidence="4">
    <location>
        <begin position="88"/>
        <end position="114"/>
    </location>
</feature>
<dbReference type="GO" id="GO:0016891">
    <property type="term" value="F:RNA endonuclease activity producing 5'-phosphomonoesters, hydrolytic mechanism"/>
    <property type="evidence" value="ECO:0007669"/>
    <property type="project" value="TreeGrafter"/>
</dbReference>
<dbReference type="EMBL" id="LT719092">
    <property type="protein sequence ID" value="SJK83935.1"/>
    <property type="molecule type" value="Genomic_DNA"/>
</dbReference>